<reference evidence="1 2" key="1">
    <citation type="journal article" date="2016" name="Mol. Biol. Evol.">
        <title>Comparative Genomics of Early-Diverging Mushroom-Forming Fungi Provides Insights into the Origins of Lignocellulose Decay Capabilities.</title>
        <authorList>
            <person name="Nagy L.G."/>
            <person name="Riley R."/>
            <person name="Tritt A."/>
            <person name="Adam C."/>
            <person name="Daum C."/>
            <person name="Floudas D."/>
            <person name="Sun H."/>
            <person name="Yadav J.S."/>
            <person name="Pangilinan J."/>
            <person name="Larsson K.H."/>
            <person name="Matsuura K."/>
            <person name="Barry K."/>
            <person name="Labutti K."/>
            <person name="Kuo R."/>
            <person name="Ohm R.A."/>
            <person name="Bhattacharya S.S."/>
            <person name="Shirouzu T."/>
            <person name="Yoshinaga Y."/>
            <person name="Martin F.M."/>
            <person name="Grigoriev I.V."/>
            <person name="Hibbett D.S."/>
        </authorList>
    </citation>
    <scope>NUCLEOTIDE SEQUENCE [LARGE SCALE GENOMIC DNA]</scope>
    <source>
        <strain evidence="1 2">CBS 109695</strain>
    </source>
</reference>
<evidence type="ECO:0000313" key="2">
    <source>
        <dbReference type="Proteomes" id="UP000076532"/>
    </source>
</evidence>
<name>A0A166EVT1_9AGAM</name>
<accession>A0A166EVT1</accession>
<dbReference type="EMBL" id="KV417596">
    <property type="protein sequence ID" value="KZP16159.1"/>
    <property type="molecule type" value="Genomic_DNA"/>
</dbReference>
<sequence length="56" mass="6459">MNRAHLQSQSQVQVYVRIHLRRWHIFVQHILDGTIPPVPATPALSRAALDGQFDSW</sequence>
<keyword evidence="2" id="KW-1185">Reference proteome</keyword>
<dbReference type="AlphaFoldDB" id="A0A166EVT1"/>
<protein>
    <submittedName>
        <fullName evidence="1">Uncharacterized protein</fullName>
    </submittedName>
</protein>
<proteinExistence type="predicted"/>
<gene>
    <name evidence="1" type="ORF">FIBSPDRAFT_866155</name>
</gene>
<organism evidence="1 2">
    <name type="scientific">Athelia psychrophila</name>
    <dbReference type="NCBI Taxonomy" id="1759441"/>
    <lineage>
        <taxon>Eukaryota</taxon>
        <taxon>Fungi</taxon>
        <taxon>Dikarya</taxon>
        <taxon>Basidiomycota</taxon>
        <taxon>Agaricomycotina</taxon>
        <taxon>Agaricomycetes</taxon>
        <taxon>Agaricomycetidae</taxon>
        <taxon>Atheliales</taxon>
        <taxon>Atheliaceae</taxon>
        <taxon>Athelia</taxon>
    </lineage>
</organism>
<evidence type="ECO:0000313" key="1">
    <source>
        <dbReference type="EMBL" id="KZP16159.1"/>
    </source>
</evidence>
<dbReference type="Proteomes" id="UP000076532">
    <property type="component" value="Unassembled WGS sequence"/>
</dbReference>